<dbReference type="EMBL" id="CP047883">
    <property type="protein sequence ID" value="QKL32267.1"/>
    <property type="molecule type" value="Genomic_DNA"/>
</dbReference>
<reference evidence="1 2" key="1">
    <citation type="submission" date="2020-01" db="EMBL/GenBank/DDBJ databases">
        <title>Complete genome sequence of the tetracycline resistane Streptococcus mitis isolate S022-V3-A4.</title>
        <authorList>
            <person name="Pinzauti D."/>
            <person name="Iannelli F."/>
            <person name="Pozzi G."/>
            <person name="Santoro F."/>
        </authorList>
    </citation>
    <scope>NUCLEOTIDE SEQUENCE [LARGE SCALE GENOMIC DNA]</scope>
    <source>
        <strain evidence="1 2">S022-V3-A4</strain>
    </source>
</reference>
<organism evidence="1 2">
    <name type="scientific">Streptococcus mitis</name>
    <dbReference type="NCBI Taxonomy" id="28037"/>
    <lineage>
        <taxon>Bacteria</taxon>
        <taxon>Bacillati</taxon>
        <taxon>Bacillota</taxon>
        <taxon>Bacilli</taxon>
        <taxon>Lactobacillales</taxon>
        <taxon>Streptococcaceae</taxon>
        <taxon>Streptococcus</taxon>
        <taxon>Streptococcus mitis group</taxon>
    </lineage>
</organism>
<dbReference type="AlphaFoldDB" id="A0A6M9F7Q4"/>
<evidence type="ECO:0000313" key="2">
    <source>
        <dbReference type="Proteomes" id="UP000501099"/>
    </source>
</evidence>
<evidence type="ECO:0000313" key="1">
    <source>
        <dbReference type="EMBL" id="QKL32267.1"/>
    </source>
</evidence>
<protein>
    <submittedName>
        <fullName evidence="1">Uncharacterized protein</fullName>
    </submittedName>
</protein>
<sequence>MGSKKNKKINKIQNRRQVISNYDIVELQKKIALGKKLSVSDIFKIKSSNNSEIKRQFFKTTTIANEYFSYHSNKAIIKNIKNTDFTGFNIHLESLTLMKELEWFLLELLSFKDEINYYLGLKSEFEDSFFRRNCDFGEHILAEIKENLGFSLWEFENELLIKINKEKHNKSELIEEVNSLYQDDKPYSSFNALLLSLIVDKISDESDSFLYYQTISKKIEGIPEPFKHVLSYFLLCESYPLYNEKEVSKLLAHSTMLSIVDRFNILVKLLLNFPENIKKKIRDNFSSILNQFDDYKIKKFLSERYDLLDNLNRSDIDFIETQQQLSVKNYKNNSNLIGKVIKEYYLSYSTVDLLSRYVSSQNREEEELYKDLKIEYIPDFVDIINCYVKIKNFSFSSDHISKLYYYTRKYSSFDLLNQFRLHLRALSTGALDDRRIELYDKYTTLSCLKYTIDAIDAVKILNKNIDFKIYLDDIFSLKVNNIKSVADVELGLSLLRNIKLDINSLNNFSQSIEDLQLPVWYLEEVKYFIFNHYLDSNDLQNAIAELSDAYFRRKNSICIYPLDKMRELLDQETLCFDLSKIEVPIVAKLCNSSKLKYIFEDYLEENMIDYPSNMKMGTNNENKVRFVLESICTRELLSELTMILESEEQVTNERLSILSKLNESNVGEFDNKYAKEISELSQEVLLKKLVRSVNRSKLTVDSEKIYQKNKDELGKFFNDFIDTKEERLLGYFTNDQLNENKQLLFIGLKEYNPKMGALERLFTKVVIKFLFDDDGLDSYLSTRVRHGTLQGQIRRAFSNNNLITEKISDTSNIYAPNEYIKKIVEPNYDKISSILNDFSESVDDEITRIKQEILQIKYGERGIDSGIFNLSESFYDIEDEVYNKVKVLNDPKQIYDKIVEYIWKKIDIKVLMLQKMIKSDITKIFIDKLTNLEHRLDRSGLELSIIRNNIASCKTDIQNSLEEIAGWFERSQISDDTVVHSEDLISVSKNIISKINSDFEKITFNLELNKDYKISSRELPFYIDILLILFNNAMKHSGVKSDDLIINASIIENEDGSTIKFSNNYLSEKEDLIRESIETLKQSLDEIASSDNIPRLTKEGGSGYHKLFKIIKINFIKDPFFEFCISKDKFEVIIRMEG</sequence>
<gene>
    <name evidence="1" type="ORF">M594_00365</name>
</gene>
<dbReference type="RefSeq" id="WP_173875668.1">
    <property type="nucleotide sequence ID" value="NZ_CP047883.1"/>
</dbReference>
<name>A0A6M9F7Q4_STRMT</name>
<proteinExistence type="predicted"/>
<accession>A0A6M9F7Q4</accession>
<dbReference type="Proteomes" id="UP000501099">
    <property type="component" value="Chromosome"/>
</dbReference>